<dbReference type="OrthoDB" id="432528at2759"/>
<organism evidence="2">
    <name type="scientific">Amphimedon queenslandica</name>
    <name type="common">Sponge</name>
    <dbReference type="NCBI Taxonomy" id="400682"/>
    <lineage>
        <taxon>Eukaryota</taxon>
        <taxon>Metazoa</taxon>
        <taxon>Porifera</taxon>
        <taxon>Demospongiae</taxon>
        <taxon>Heteroscleromorpha</taxon>
        <taxon>Haplosclerida</taxon>
        <taxon>Niphatidae</taxon>
        <taxon>Amphimedon</taxon>
    </lineage>
</organism>
<feature type="region of interest" description="Disordered" evidence="1">
    <location>
        <begin position="304"/>
        <end position="365"/>
    </location>
</feature>
<protein>
    <submittedName>
        <fullName evidence="2">Uncharacterized protein</fullName>
    </submittedName>
</protein>
<name>A0A1X7TIM4_AMPQE</name>
<sequence length="646" mass="70262">MAMCENKKQAIGLCSASAHNTMDKRINVIGPYGAFRQEIIANTRILVIKKLKLNMLLMKISLFEMVDKKMKEMEIVIEDQKRKLQKAERYFNEKDEIIAKMMKEAITAKKKEEAKSVEDIRVKSVEDIGVQFDYLIPLMDNMNSLSSVQIAEKKIFSIQGDKPQLINWEDFGLRIGIEHCSLSPSQTIEVAVIALVGGQFRFSDNTILVSAVYAVSLSKPLLKQLKLEIQHCVDLTGQPDLSPYLKFAVAPLNTPSLPYQFTLVEGGEFNSNSGYGSIERKEFSLVCILGLILVSMIGNERGGEGGGGGGGTEGGGAGGTAGGGAGGTAGGGGVGGTAGGGGGTEEGAGGTEGGGGAGKTKGGEGQQQQGVDIVLTQQQQGGVLTVLNQQQPLVVNQQTQDQQRQQFIKRNHSKAEIGPNIYFHFKFPFDYIELNLAAQQKTPVTGWMVSPHTEPSRLYREAINKFGDKENSDPSSCLISVYGSPDAVPFLNYYIPLVDPSRSTSSSSNIGVGETSDSIDIKRVTKVIDDVLRSYHASLTPLKTSLSDLASQLYSAGLIANEVKETCSMELFITEFKKGLKFKRKLTNVEEHCQKFLSSFIAPQQRQRERFVSGKVKLARELAGKERALTLKESLRQNYTQPPPPG</sequence>
<proteinExistence type="predicted"/>
<accession>A0A1X7TIM4</accession>
<evidence type="ECO:0000256" key="1">
    <source>
        <dbReference type="SAM" id="MobiDB-lite"/>
    </source>
</evidence>
<reference evidence="2" key="1">
    <citation type="submission" date="2017-05" db="UniProtKB">
        <authorList>
            <consortium name="EnsemblMetazoa"/>
        </authorList>
    </citation>
    <scope>IDENTIFICATION</scope>
</reference>
<dbReference type="EnsemblMetazoa" id="Aqu2.1.14350_001">
    <property type="protein sequence ID" value="Aqu2.1.14350_001"/>
    <property type="gene ID" value="Aqu2.1.14350"/>
</dbReference>
<dbReference type="AlphaFoldDB" id="A0A1X7TIM4"/>
<evidence type="ECO:0000313" key="2">
    <source>
        <dbReference type="EnsemblMetazoa" id="Aqu2.1.14350_001"/>
    </source>
</evidence>
<dbReference type="InParanoid" id="A0A1X7TIM4"/>